<evidence type="ECO:0000259" key="6">
    <source>
        <dbReference type="PROSITE" id="PS50057"/>
    </source>
</evidence>
<dbReference type="Pfam" id="PF00169">
    <property type="entry name" value="PH"/>
    <property type="match status" value="1"/>
</dbReference>
<keyword evidence="1" id="KW-0677">Repeat</keyword>
<feature type="domain" description="MyTH4" evidence="7">
    <location>
        <begin position="936"/>
        <end position="1091"/>
    </location>
</feature>
<dbReference type="InterPro" id="IPR019748">
    <property type="entry name" value="FERM_central"/>
</dbReference>
<accession>A0AAV1FZ58</accession>
<dbReference type="Pfam" id="PF00373">
    <property type="entry name" value="FERM_M"/>
    <property type="match status" value="1"/>
</dbReference>
<dbReference type="InterPro" id="IPR001849">
    <property type="entry name" value="PH_domain"/>
</dbReference>
<dbReference type="GO" id="GO:0030835">
    <property type="term" value="P:negative regulation of actin filament depolymerization"/>
    <property type="evidence" value="ECO:0007669"/>
    <property type="project" value="TreeGrafter"/>
</dbReference>
<dbReference type="CDD" id="cd13282">
    <property type="entry name" value="PH1_PLEKHH1_PLEKHH2"/>
    <property type="match status" value="1"/>
</dbReference>
<dbReference type="Gene3D" id="3.10.20.90">
    <property type="entry name" value="Phosphatidylinositol 3-kinase Catalytic Subunit, Chain A, domain 1"/>
    <property type="match status" value="1"/>
</dbReference>
<dbReference type="Pfam" id="PF00784">
    <property type="entry name" value="MyTH4"/>
    <property type="match status" value="1"/>
</dbReference>
<dbReference type="PROSITE" id="PS50057">
    <property type="entry name" value="FERM_3"/>
    <property type="match status" value="1"/>
</dbReference>
<feature type="coiled-coil region" evidence="3">
    <location>
        <begin position="35"/>
        <end position="62"/>
    </location>
</feature>
<keyword evidence="9" id="KW-1185">Reference proteome</keyword>
<feature type="compositionally biased region" description="Polar residues" evidence="4">
    <location>
        <begin position="234"/>
        <end position="243"/>
    </location>
</feature>
<sequence length="1370" mass="152865">MAEGEEAMSQDDWKEKCVVLEALLMKFRVQIIKIRELTADKIQQLETQVIDAEKRAFTAQQQAQWMEEKLKATDGPSGDSEVLLFQRCQELQVLVQEREEVITRLELQLEEQKQNRLQDAKTVEEKAAKIKEWVMLKLSEFEVENAALRETNKQQEAQIEELQKQMLAFEQKCAAGGARGVLSRPGEAQRLSSLTFGCFQVRGKSPQVLTGPAPSQRTLSIQGETEDQEKTERSGVQTSSSGSVPELHRPDHGELLQEDSASESLGENTCGSESRGVSSVLSSAASEGEVGGGIEDGGESRGAGLEFSRPGSETYLTASDDSSSLFDDDMQRAERPHFSLPGASEGTLGGSRDGGGKPHREDCPSEELNKRFQSHRLDSSSSSSETNTPSPILTPAFTPKRPNPPQDPKDTPASPKQPRLRTPAGFGLMNVALAKKHLSQPPISREAAHGQTRNALSMLRPLRPHETDLDQEQEVVMETEKDTPYQQNSPGLPGCTEINQEKQDGDSSTPGNKPPTPPLHRLPSWESRIYAVAKSGIRLSETSCTDAASKDPSLQSSYPAFVMYTSLIYKNMTTPVYTTLKGKATLLSSCPFSDESSSSEESSSSGEEDGSICSSRTSSSSRKDSTPGSPRSLKRAVSMSSMTSESDYAIPPDAYSTDTECSEPEQKLPKTCSSSSDNGRTEPMEKSGYLLKMVKTWKKTWKRRWFVLKDGELLYYKSPSDVIRKPQGQIEVNASSSIARGDGKQVLQIVTGKRVYYLKADSPNLLDEWLRTLQSVLRLKSASPLFTQPDIRPSMKGLLVKVKHGYSKRVWCALIGKTLYYFRSQEDKFPLGQIKLWEARVEEVDRSKDSDDDLKACGRSLQVTPFTIAIHPQEQGPTYLLIENRHEKDSWLFHLSVAAGSSMGSVGTDFEQLVGKLFQLDGDPNSPIWRHPMLCFSKEALSSPLTTLPSLALQTEAVKLFKTCQLFINVAIDAPAIDYHVSLAQSALQVCLTHPELQNEFFCQLIKQTRRRTPQGHPGPLQGWQFLALCVGLFLPQHPFLWLLQVHLNRHGDCRTEVGKYAIYCLRSMERTQQKGERQARPSRMEILSILLRNPYHHSLPFSMPVHFLNNTYQVVSFDASTTVDEFQSRLNQDSSMRKTGLSGFSLYTDDPTGRELEHCLQGGVKICDIISKWEQASKEQHTGKSENTRTVRLTYKSRLYFSLQVRGESERERLLLAYQTNEAIVAGHFPVNKELALEMAALLAQVEFGDFERPFSAPGSAQTKSNQTLKQVLDRFYPKHYRRSTSEEQLRVLLQRLSARWASLRGRSSSECVRIYLTVARKWPFFGAKLFEAESITASPQQGVRVWLAVHEDGISVLEHNSVVSSDAS</sequence>
<dbReference type="GO" id="GO:0005856">
    <property type="term" value="C:cytoskeleton"/>
    <property type="evidence" value="ECO:0007669"/>
    <property type="project" value="InterPro"/>
</dbReference>
<gene>
    <name evidence="8" type="ORF">XNOV1_A019658</name>
</gene>
<dbReference type="Pfam" id="PF21989">
    <property type="entry name" value="RA_2"/>
    <property type="match status" value="1"/>
</dbReference>
<feature type="domain" description="PH" evidence="5">
    <location>
        <begin position="683"/>
        <end position="778"/>
    </location>
</feature>
<evidence type="ECO:0000256" key="2">
    <source>
        <dbReference type="ARBA" id="ARBA00023054"/>
    </source>
</evidence>
<dbReference type="CDD" id="cd14473">
    <property type="entry name" value="FERM_B-lobe"/>
    <property type="match status" value="1"/>
</dbReference>
<dbReference type="PANTHER" id="PTHR22903:SF3">
    <property type="entry name" value="PLECKSTRIN HOMOLOGY DOMAIN-CONTAINING FAMILY H MEMBER 2"/>
    <property type="match status" value="1"/>
</dbReference>
<dbReference type="SUPFAM" id="SSF47031">
    <property type="entry name" value="Second domain of FERM"/>
    <property type="match status" value="1"/>
</dbReference>
<dbReference type="SMART" id="SM00139">
    <property type="entry name" value="MyTH4"/>
    <property type="match status" value="1"/>
</dbReference>
<keyword evidence="2 3" id="KW-0175">Coiled coil</keyword>
<evidence type="ECO:0000313" key="9">
    <source>
        <dbReference type="Proteomes" id="UP001178508"/>
    </source>
</evidence>
<evidence type="ECO:0000256" key="4">
    <source>
        <dbReference type="SAM" id="MobiDB-lite"/>
    </source>
</evidence>
<dbReference type="InterPro" id="IPR014352">
    <property type="entry name" value="FERM/acyl-CoA-bd_prot_sf"/>
</dbReference>
<feature type="coiled-coil region" evidence="3">
    <location>
        <begin position="88"/>
        <end position="172"/>
    </location>
</feature>
<dbReference type="SUPFAM" id="SSF50729">
    <property type="entry name" value="PH domain-like"/>
    <property type="match status" value="2"/>
</dbReference>
<dbReference type="InterPro" id="IPR038185">
    <property type="entry name" value="MyTH4_dom_sf"/>
</dbReference>
<evidence type="ECO:0000256" key="1">
    <source>
        <dbReference type="ARBA" id="ARBA00022737"/>
    </source>
</evidence>
<dbReference type="InterPro" id="IPR035963">
    <property type="entry name" value="FERM_2"/>
</dbReference>
<proteinExistence type="predicted"/>
<dbReference type="InterPro" id="IPR000857">
    <property type="entry name" value="MyTH4_dom"/>
</dbReference>
<dbReference type="PROSITE" id="PS51016">
    <property type="entry name" value="MYTH4"/>
    <property type="match status" value="1"/>
</dbReference>
<feature type="compositionally biased region" description="Low complexity" evidence="4">
    <location>
        <begin position="271"/>
        <end position="288"/>
    </location>
</feature>
<feature type="compositionally biased region" description="Low complexity" evidence="4">
    <location>
        <begin position="590"/>
        <end position="630"/>
    </location>
</feature>
<feature type="domain" description="PH" evidence="5">
    <location>
        <begin position="792"/>
        <end position="900"/>
    </location>
</feature>
<organism evidence="8 9">
    <name type="scientific">Xyrichtys novacula</name>
    <name type="common">Pearly razorfish</name>
    <name type="synonym">Hemipteronotus novacula</name>
    <dbReference type="NCBI Taxonomy" id="13765"/>
    <lineage>
        <taxon>Eukaryota</taxon>
        <taxon>Metazoa</taxon>
        <taxon>Chordata</taxon>
        <taxon>Craniata</taxon>
        <taxon>Vertebrata</taxon>
        <taxon>Euteleostomi</taxon>
        <taxon>Actinopterygii</taxon>
        <taxon>Neopterygii</taxon>
        <taxon>Teleostei</taxon>
        <taxon>Neoteleostei</taxon>
        <taxon>Acanthomorphata</taxon>
        <taxon>Eupercaria</taxon>
        <taxon>Labriformes</taxon>
        <taxon>Labridae</taxon>
        <taxon>Xyrichtys</taxon>
    </lineage>
</organism>
<dbReference type="EMBL" id="OY660874">
    <property type="protein sequence ID" value="CAJ1066906.1"/>
    <property type="molecule type" value="Genomic_DNA"/>
</dbReference>
<dbReference type="PANTHER" id="PTHR22903">
    <property type="entry name" value="PLEKHH PROTEIN"/>
    <property type="match status" value="1"/>
</dbReference>
<feature type="domain" description="FERM" evidence="6">
    <location>
        <begin position="1102"/>
        <end position="1370"/>
    </location>
</feature>
<dbReference type="Gene3D" id="1.20.80.10">
    <property type="match status" value="1"/>
</dbReference>
<feature type="compositionally biased region" description="Basic and acidic residues" evidence="4">
    <location>
        <begin position="354"/>
        <end position="378"/>
    </location>
</feature>
<feature type="region of interest" description="Disordered" evidence="4">
    <location>
        <begin position="205"/>
        <end position="525"/>
    </location>
</feature>
<dbReference type="InterPro" id="IPR019749">
    <property type="entry name" value="Band_41_domain"/>
</dbReference>
<dbReference type="GO" id="GO:0003779">
    <property type="term" value="F:actin binding"/>
    <property type="evidence" value="ECO:0007669"/>
    <property type="project" value="TreeGrafter"/>
</dbReference>
<dbReference type="Proteomes" id="UP001178508">
    <property type="component" value="Chromosome 11"/>
</dbReference>
<evidence type="ECO:0000256" key="3">
    <source>
        <dbReference type="SAM" id="Coils"/>
    </source>
</evidence>
<dbReference type="Gene3D" id="2.30.29.30">
    <property type="entry name" value="Pleckstrin-homology domain (PH domain)/Phosphotyrosine-binding domain (PTB)"/>
    <property type="match status" value="2"/>
</dbReference>
<feature type="compositionally biased region" description="Basic and acidic residues" evidence="4">
    <location>
        <begin position="246"/>
        <end position="255"/>
    </location>
</feature>
<evidence type="ECO:0000259" key="5">
    <source>
        <dbReference type="PROSITE" id="PS50003"/>
    </source>
</evidence>
<dbReference type="FunFam" id="2.30.29.30:FF:000286">
    <property type="entry name" value="PH-protein kinase domain containing protein"/>
    <property type="match status" value="1"/>
</dbReference>
<dbReference type="InterPro" id="IPR000299">
    <property type="entry name" value="FERM_domain"/>
</dbReference>
<dbReference type="InterPro" id="IPR011993">
    <property type="entry name" value="PH-like_dom_sf"/>
</dbReference>
<reference evidence="8" key="1">
    <citation type="submission" date="2023-08" db="EMBL/GenBank/DDBJ databases">
        <authorList>
            <person name="Alioto T."/>
            <person name="Alioto T."/>
            <person name="Gomez Garrido J."/>
        </authorList>
    </citation>
    <scope>NUCLEOTIDE SEQUENCE</scope>
</reference>
<feature type="region of interest" description="Disordered" evidence="4">
    <location>
        <begin position="590"/>
        <end position="684"/>
    </location>
</feature>
<feature type="compositionally biased region" description="Polar residues" evidence="4">
    <location>
        <begin position="213"/>
        <end position="223"/>
    </location>
</feature>
<protein>
    <submittedName>
        <fullName evidence="8">Pleckstrin homology domain-containing family H member 2</fullName>
    </submittedName>
</protein>
<dbReference type="PROSITE" id="PS50003">
    <property type="entry name" value="PH_DOMAIN"/>
    <property type="match status" value="2"/>
</dbReference>
<name>A0AAV1FZ58_XYRNO</name>
<dbReference type="SMART" id="SM00233">
    <property type="entry name" value="PH"/>
    <property type="match status" value="2"/>
</dbReference>
<evidence type="ECO:0000313" key="8">
    <source>
        <dbReference type="EMBL" id="CAJ1066906.1"/>
    </source>
</evidence>
<dbReference type="FunFam" id="1.25.40.530:FF:000001">
    <property type="entry name" value="Pleckstrin homology domain-containing family H member 2"/>
    <property type="match status" value="1"/>
</dbReference>
<dbReference type="GO" id="GO:0005737">
    <property type="term" value="C:cytoplasm"/>
    <property type="evidence" value="ECO:0007669"/>
    <property type="project" value="TreeGrafter"/>
</dbReference>
<dbReference type="SMART" id="SM00295">
    <property type="entry name" value="B41"/>
    <property type="match status" value="1"/>
</dbReference>
<dbReference type="Gene3D" id="1.25.40.530">
    <property type="entry name" value="MyTH4 domain"/>
    <property type="match status" value="1"/>
</dbReference>
<evidence type="ECO:0000259" key="7">
    <source>
        <dbReference type="PROSITE" id="PS51016"/>
    </source>
</evidence>